<reference evidence="3 4" key="1">
    <citation type="submission" date="2016-08" db="EMBL/GenBank/DDBJ databases">
        <title>Genome of Bacillus solimangrovi GH2-4.</title>
        <authorList>
            <person name="Lim S."/>
            <person name="Kim B.-C."/>
        </authorList>
    </citation>
    <scope>NUCLEOTIDE SEQUENCE [LARGE SCALE GENOMIC DNA]</scope>
    <source>
        <strain evidence="3 4">GH2-4</strain>
    </source>
</reference>
<dbReference type="PRINTS" id="PR00081">
    <property type="entry name" value="GDHRDH"/>
</dbReference>
<gene>
    <name evidence="3" type="ORF">BFG57_08490</name>
</gene>
<dbReference type="EMBL" id="MJEH01000003">
    <property type="protein sequence ID" value="OEH94286.1"/>
    <property type="molecule type" value="Genomic_DNA"/>
</dbReference>
<dbReference type="STRING" id="1305675.BFG57_08490"/>
<accession>A0A1E5LJS5</accession>
<dbReference type="AlphaFoldDB" id="A0A1E5LJS5"/>
<evidence type="ECO:0000256" key="1">
    <source>
        <dbReference type="ARBA" id="ARBA00006484"/>
    </source>
</evidence>
<organism evidence="3 4">
    <name type="scientific">Bacillus solimangrovi</name>
    <dbReference type="NCBI Taxonomy" id="1305675"/>
    <lineage>
        <taxon>Bacteria</taxon>
        <taxon>Bacillati</taxon>
        <taxon>Bacillota</taxon>
        <taxon>Bacilli</taxon>
        <taxon>Bacillales</taxon>
        <taxon>Bacillaceae</taxon>
        <taxon>Bacillus</taxon>
    </lineage>
</organism>
<dbReference type="SUPFAM" id="SSF51735">
    <property type="entry name" value="NAD(P)-binding Rossmann-fold domains"/>
    <property type="match status" value="1"/>
</dbReference>
<keyword evidence="2" id="KW-0560">Oxidoreductase</keyword>
<dbReference type="RefSeq" id="WP_069715642.1">
    <property type="nucleotide sequence ID" value="NZ_MJEH01000003.1"/>
</dbReference>
<comment type="caution">
    <text evidence="3">The sequence shown here is derived from an EMBL/GenBank/DDBJ whole genome shotgun (WGS) entry which is preliminary data.</text>
</comment>
<evidence type="ECO:0008006" key="5">
    <source>
        <dbReference type="Google" id="ProtNLM"/>
    </source>
</evidence>
<dbReference type="Pfam" id="PF13561">
    <property type="entry name" value="adh_short_C2"/>
    <property type="match status" value="1"/>
</dbReference>
<dbReference type="PROSITE" id="PS00061">
    <property type="entry name" value="ADH_SHORT"/>
    <property type="match status" value="1"/>
</dbReference>
<proteinExistence type="inferred from homology"/>
<dbReference type="InterPro" id="IPR002347">
    <property type="entry name" value="SDR_fam"/>
</dbReference>
<dbReference type="GO" id="GO:0016491">
    <property type="term" value="F:oxidoreductase activity"/>
    <property type="evidence" value="ECO:0007669"/>
    <property type="project" value="UniProtKB-KW"/>
</dbReference>
<dbReference type="PANTHER" id="PTHR24321">
    <property type="entry name" value="DEHYDROGENASES, SHORT CHAIN"/>
    <property type="match status" value="1"/>
</dbReference>
<evidence type="ECO:0000313" key="4">
    <source>
        <dbReference type="Proteomes" id="UP000095209"/>
    </source>
</evidence>
<dbReference type="CDD" id="cd05233">
    <property type="entry name" value="SDR_c"/>
    <property type="match status" value="1"/>
</dbReference>
<dbReference type="InterPro" id="IPR020904">
    <property type="entry name" value="Sc_DH/Rdtase_CS"/>
</dbReference>
<sequence>MSKGKVLITGVSGDISKALIPLLLEQDYEIIGIDIKPPSIKEIQFYECDLSNVEAVEKFLLDTASLWIDEVVGIVHLAGIYPNQKMSNYSVDMWEKVQTVNVKSIFFLINNILKIGTESLESIVMVSSTAAKAGSKDPAYAASKAALNGLAKSLSLTLADQRIRVNTILPGIIDTSMSQRQSAERKEYHVSNTLAKKIGTPEEVANVILFLISNKSSYIWGASIDINGGMTL</sequence>
<dbReference type="Proteomes" id="UP000095209">
    <property type="component" value="Unassembled WGS sequence"/>
</dbReference>
<evidence type="ECO:0000256" key="2">
    <source>
        <dbReference type="ARBA" id="ARBA00023002"/>
    </source>
</evidence>
<name>A0A1E5LJS5_9BACI</name>
<dbReference type="PANTHER" id="PTHR24321:SF8">
    <property type="entry name" value="ESTRADIOL 17-BETA-DEHYDROGENASE 8-RELATED"/>
    <property type="match status" value="1"/>
</dbReference>
<keyword evidence="4" id="KW-1185">Reference proteome</keyword>
<evidence type="ECO:0000313" key="3">
    <source>
        <dbReference type="EMBL" id="OEH94286.1"/>
    </source>
</evidence>
<dbReference type="Gene3D" id="3.40.50.720">
    <property type="entry name" value="NAD(P)-binding Rossmann-like Domain"/>
    <property type="match status" value="1"/>
</dbReference>
<dbReference type="InterPro" id="IPR036291">
    <property type="entry name" value="NAD(P)-bd_dom_sf"/>
</dbReference>
<comment type="similarity">
    <text evidence="1">Belongs to the short-chain dehydrogenases/reductases (SDR) family.</text>
</comment>
<dbReference type="OrthoDB" id="9803333at2"/>
<protein>
    <recommendedName>
        <fullName evidence="5">3-oxoacyl-ACP reductase</fullName>
    </recommendedName>
</protein>